<accession>A0A1I5UU04</accession>
<dbReference type="RefSeq" id="WP_093008898.1">
    <property type="nucleotide sequence ID" value="NZ_FOXV01000001.1"/>
</dbReference>
<reference evidence="2" key="1">
    <citation type="submission" date="2016-10" db="EMBL/GenBank/DDBJ databases">
        <authorList>
            <person name="Varghese N."/>
            <person name="Submissions S."/>
        </authorList>
    </citation>
    <scope>NUCLEOTIDE SEQUENCE [LARGE SCALE GENOMIC DNA]</scope>
    <source>
        <strain evidence="2">JCM 10271</strain>
    </source>
</reference>
<protein>
    <recommendedName>
        <fullName evidence="3">Succinate dehydrogenase</fullName>
    </recommendedName>
</protein>
<evidence type="ECO:0008006" key="3">
    <source>
        <dbReference type="Google" id="ProtNLM"/>
    </source>
</evidence>
<dbReference type="PROSITE" id="PS51257">
    <property type="entry name" value="PROKAR_LIPOPROTEIN"/>
    <property type="match status" value="1"/>
</dbReference>
<proteinExistence type="predicted"/>
<dbReference type="Proteomes" id="UP000243106">
    <property type="component" value="Unassembled WGS sequence"/>
</dbReference>
<dbReference type="EMBL" id="FOXV01000001">
    <property type="protein sequence ID" value="SFP98723.1"/>
    <property type="molecule type" value="Genomic_DNA"/>
</dbReference>
<evidence type="ECO:0000313" key="1">
    <source>
        <dbReference type="EMBL" id="SFP98723.1"/>
    </source>
</evidence>
<gene>
    <name evidence="1" type="ORF">SAMN05421853_101170</name>
</gene>
<name>A0A1I5UU04_9RHOB</name>
<keyword evidence="2" id="KW-1185">Reference proteome</keyword>
<dbReference type="AlphaFoldDB" id="A0A1I5UU04"/>
<organism evidence="1 2">
    <name type="scientific">Roseivivax halotolerans</name>
    <dbReference type="NCBI Taxonomy" id="93684"/>
    <lineage>
        <taxon>Bacteria</taxon>
        <taxon>Pseudomonadati</taxon>
        <taxon>Pseudomonadota</taxon>
        <taxon>Alphaproteobacteria</taxon>
        <taxon>Rhodobacterales</taxon>
        <taxon>Roseobacteraceae</taxon>
        <taxon>Roseivivax</taxon>
    </lineage>
</organism>
<evidence type="ECO:0000313" key="2">
    <source>
        <dbReference type="Proteomes" id="UP000243106"/>
    </source>
</evidence>
<dbReference type="STRING" id="93684.SAMN05421853_101170"/>
<sequence length="106" mass="10956">MRAAPTALIAILALAGCTPQTQDQIARSAAKSTVNRVVLERYPGLPVEPAINCIIDNANSTQIVSLATDSVTGPTDATGEVVTAILRKPETLQCLSGAALSEVARL</sequence>